<dbReference type="EMBL" id="SFCI01000539">
    <property type="protein sequence ID" value="TFY79213.1"/>
    <property type="molecule type" value="Genomic_DNA"/>
</dbReference>
<comment type="caution">
    <text evidence="2">The sequence shown here is derived from an EMBL/GenBank/DDBJ whole genome shotgun (WGS) entry which is preliminary data.</text>
</comment>
<feature type="compositionally biased region" description="Polar residues" evidence="1">
    <location>
        <begin position="557"/>
        <end position="572"/>
    </location>
</feature>
<feature type="compositionally biased region" description="Acidic residues" evidence="1">
    <location>
        <begin position="718"/>
        <end position="728"/>
    </location>
</feature>
<evidence type="ECO:0000313" key="2">
    <source>
        <dbReference type="EMBL" id="TFY79213.1"/>
    </source>
</evidence>
<feature type="compositionally biased region" description="Basic and acidic residues" evidence="1">
    <location>
        <begin position="133"/>
        <end position="151"/>
    </location>
</feature>
<proteinExistence type="predicted"/>
<reference evidence="2 3" key="1">
    <citation type="submission" date="2019-02" db="EMBL/GenBank/DDBJ databases">
        <title>Genome sequencing of the rare red list fungi Hericium alpestre (H. flagellum).</title>
        <authorList>
            <person name="Buettner E."/>
            <person name="Kellner H."/>
        </authorList>
    </citation>
    <scope>NUCLEOTIDE SEQUENCE [LARGE SCALE GENOMIC DNA]</scope>
    <source>
        <strain evidence="2 3">DSM 108284</strain>
    </source>
</reference>
<gene>
    <name evidence="2" type="ORF">EWM64_g4797</name>
</gene>
<evidence type="ECO:0000313" key="3">
    <source>
        <dbReference type="Proteomes" id="UP000298061"/>
    </source>
</evidence>
<feature type="compositionally biased region" description="Polar residues" evidence="1">
    <location>
        <begin position="352"/>
        <end position="374"/>
    </location>
</feature>
<name>A0A4Y9ZYU3_9AGAM</name>
<keyword evidence="3" id="KW-1185">Reference proteome</keyword>
<feature type="region of interest" description="Disordered" evidence="1">
    <location>
        <begin position="718"/>
        <end position="777"/>
    </location>
</feature>
<evidence type="ECO:0000256" key="1">
    <source>
        <dbReference type="SAM" id="MobiDB-lite"/>
    </source>
</evidence>
<dbReference type="AlphaFoldDB" id="A0A4Y9ZYU3"/>
<dbReference type="Proteomes" id="UP000298061">
    <property type="component" value="Unassembled WGS sequence"/>
</dbReference>
<feature type="region of interest" description="Disordered" evidence="1">
    <location>
        <begin position="466"/>
        <end position="541"/>
    </location>
</feature>
<sequence length="891" mass="96055">MAQSSTSFPLSLDPAFSPSLVRSDSFASNISAQSACSLSRRSRIRSRTRTLTISTSSSRRGKSAGPPASRDVEAFNYPLGEAVSAPPLPYTHIPEGSAPERPPRSPLRASPSPIDVNPNHEWPAGPSIGTYEDVEHMRRGRTTEDDAEGKKNTATPKKPTKSSTPTFLDLFRVGKSKSKTPEPGVPSAEDRLPILRTTSDSTTASGRVTRPHARSLPQTPSSPLPRPQDRAARVAVVREKMDDLIVAAKQAEIEIKARGDGRKVGQAPPEKKSDILDFIDPTDTVDLPPQSADSPFAVQASAIYGLGIEQSIGAALLAERLPPSSPGVWSLDTDEESWRRALLHEAVGLSLTSSPAPSTMLQTASPASPQTSHKTPATPPHALAPPPRRPPVNLSHSMSHADLQHRANADMMSEKSLSSHEHSVRKTMSTPLLRDLHEVGVHRGRGLIMTPPPVPVWGIRRQTFSATGEASEDEQRPPHTIHRAMDSLTSGSQYSTDERDERDETMYGTPVQSGMGRSSMAMSLPSRPSMSSYSQPSPTASAFQDALMETYDGSPMQLRSASSSYETVSTQPAPAVPSYMHGSMSPPPRSSSSLNTTALYPAPRPGLRSPSRSAFHTPYTSQLSFPSSRPSLTSSDPGQSNYVSAVEAVQITEPEPTTPPFPSPPLTPPFAIAERRCRAPAFLSIPTTSISPAIHSAPPPASPIAFFDRIQDHHNAMDDLETSDDGETDSACSEPDDNTSSLYLDPPSRSESHATGASPRPSFMRHGNHSTPYVSSTSLHESIISNVANDDRMKPVVNIPPRSPYFKRSKGDQGVSNYDLYQLAQPESRLAGTSASHADGKRLATVGDEAHGERGERDPSMQRLDGLLIQHMEAERDTLSRITKTARATRT</sequence>
<feature type="region of interest" description="Disordered" evidence="1">
    <location>
        <begin position="352"/>
        <end position="397"/>
    </location>
</feature>
<feature type="compositionally biased region" description="Pro residues" evidence="1">
    <location>
        <begin position="377"/>
        <end position="390"/>
    </location>
</feature>
<feature type="compositionally biased region" description="Polar residues" evidence="1">
    <location>
        <begin position="196"/>
        <end position="206"/>
    </location>
</feature>
<feature type="compositionally biased region" description="Low complexity" evidence="1">
    <location>
        <begin position="152"/>
        <end position="166"/>
    </location>
</feature>
<organism evidence="2 3">
    <name type="scientific">Hericium alpestre</name>
    <dbReference type="NCBI Taxonomy" id="135208"/>
    <lineage>
        <taxon>Eukaryota</taxon>
        <taxon>Fungi</taxon>
        <taxon>Dikarya</taxon>
        <taxon>Basidiomycota</taxon>
        <taxon>Agaricomycotina</taxon>
        <taxon>Agaricomycetes</taxon>
        <taxon>Russulales</taxon>
        <taxon>Hericiaceae</taxon>
        <taxon>Hericium</taxon>
    </lineage>
</organism>
<feature type="compositionally biased region" description="Low complexity" evidence="1">
    <location>
        <begin position="49"/>
        <end position="58"/>
    </location>
</feature>
<feature type="compositionally biased region" description="Low complexity" evidence="1">
    <location>
        <begin position="518"/>
        <end position="541"/>
    </location>
</feature>
<protein>
    <submittedName>
        <fullName evidence="2">Uncharacterized protein</fullName>
    </submittedName>
</protein>
<feature type="compositionally biased region" description="Low complexity" evidence="1">
    <location>
        <begin position="624"/>
        <end position="637"/>
    </location>
</feature>
<feature type="region of interest" description="Disordered" evidence="1">
    <location>
        <begin position="556"/>
        <end position="640"/>
    </location>
</feature>
<feature type="region of interest" description="Disordered" evidence="1">
    <location>
        <begin position="30"/>
        <end position="232"/>
    </location>
</feature>
<feature type="compositionally biased region" description="Polar residues" evidence="1">
    <location>
        <begin position="610"/>
        <end position="623"/>
    </location>
</feature>
<accession>A0A4Y9ZYU3</accession>
<dbReference type="STRING" id="135208.A0A4Y9ZYU3"/>
<feature type="compositionally biased region" description="Basic and acidic residues" evidence="1">
    <location>
        <begin position="496"/>
        <end position="505"/>
    </location>
</feature>
<dbReference type="OrthoDB" id="3261862at2759"/>